<evidence type="ECO:0008006" key="5">
    <source>
        <dbReference type="Google" id="ProtNLM"/>
    </source>
</evidence>
<evidence type="ECO:0000256" key="2">
    <source>
        <dbReference type="SAM" id="SignalP"/>
    </source>
</evidence>
<dbReference type="CDD" id="cd06339">
    <property type="entry name" value="PBP1_YraM_LppC_lipoprotein-like"/>
    <property type="match status" value="1"/>
</dbReference>
<dbReference type="EMBL" id="AP014545">
    <property type="protein sequence ID" value="BBB25493.1"/>
    <property type="molecule type" value="Genomic_DNA"/>
</dbReference>
<dbReference type="PANTHER" id="PTHR38038">
    <property type="entry name" value="PENICILLIN-BINDING PROTEIN ACTIVATOR LPOA"/>
    <property type="match status" value="1"/>
</dbReference>
<evidence type="ECO:0000313" key="3">
    <source>
        <dbReference type="EMBL" id="BBB25493.1"/>
    </source>
</evidence>
<evidence type="ECO:0000256" key="1">
    <source>
        <dbReference type="ARBA" id="ARBA00023136"/>
    </source>
</evidence>
<feature type="chain" id="PRO_5032920786" description="LppC family lipoprotein" evidence="2">
    <location>
        <begin position="29"/>
        <end position="604"/>
    </location>
</feature>
<gene>
    <name evidence="3" type="ORF">AMJAP_0896</name>
</gene>
<dbReference type="Proteomes" id="UP000595663">
    <property type="component" value="Chromosome"/>
</dbReference>
<dbReference type="Gene3D" id="3.40.50.2300">
    <property type="match status" value="2"/>
</dbReference>
<dbReference type="GO" id="GO:0009252">
    <property type="term" value="P:peptidoglycan biosynthetic process"/>
    <property type="evidence" value="ECO:0007669"/>
    <property type="project" value="TreeGrafter"/>
</dbReference>
<dbReference type="AlphaFoldDB" id="A0A7R6P9T6"/>
<proteinExistence type="predicted"/>
<keyword evidence="4" id="KW-1185">Reference proteome</keyword>
<dbReference type="OrthoDB" id="6708821at2"/>
<accession>A0A7R6P9T6</accession>
<organism evidence="3 4">
    <name type="scientific">Amphritea japonica ATCC BAA-1530</name>
    <dbReference type="NCBI Taxonomy" id="1278309"/>
    <lineage>
        <taxon>Bacteria</taxon>
        <taxon>Pseudomonadati</taxon>
        <taxon>Pseudomonadota</taxon>
        <taxon>Gammaproteobacteria</taxon>
        <taxon>Oceanospirillales</taxon>
        <taxon>Oceanospirillaceae</taxon>
        <taxon>Amphritea</taxon>
    </lineage>
</organism>
<dbReference type="InterPro" id="IPR007443">
    <property type="entry name" value="LpoA"/>
</dbReference>
<name>A0A7R6P9T6_9GAMM</name>
<dbReference type="SUPFAM" id="SSF53822">
    <property type="entry name" value="Periplasmic binding protein-like I"/>
    <property type="match status" value="1"/>
</dbReference>
<dbReference type="InterPro" id="IPR028082">
    <property type="entry name" value="Peripla_BP_I"/>
</dbReference>
<dbReference type="Pfam" id="PF04348">
    <property type="entry name" value="LppC"/>
    <property type="match status" value="1"/>
</dbReference>
<dbReference type="GO" id="GO:0031241">
    <property type="term" value="C:periplasmic side of cell outer membrane"/>
    <property type="evidence" value="ECO:0007669"/>
    <property type="project" value="TreeGrafter"/>
</dbReference>
<evidence type="ECO:0000313" key="4">
    <source>
        <dbReference type="Proteomes" id="UP000595663"/>
    </source>
</evidence>
<reference evidence="3 4" key="1">
    <citation type="journal article" date="2008" name="Int. J. Syst. Evol. Microbiol.">
        <title>Amphritea japonica sp. nov. and Amphritea balenae sp. nov., isolated from the sediment adjacent to sperm whale carcasses off Kagoshima, Japan.</title>
        <authorList>
            <person name="Miyazaki M."/>
            <person name="Nogi Y."/>
            <person name="Fujiwara Y."/>
            <person name="Kawato M."/>
            <person name="Nagahama T."/>
            <person name="Kubokawa K."/>
            <person name="Horikoshi K."/>
        </authorList>
    </citation>
    <scope>NUCLEOTIDE SEQUENCE [LARGE SCALE GENOMIC DNA]</scope>
    <source>
        <strain evidence="3 4">ATCC BAA-1530</strain>
    </source>
</reference>
<dbReference type="PROSITE" id="PS51257">
    <property type="entry name" value="PROKAR_LIPOPROTEIN"/>
    <property type="match status" value="1"/>
</dbReference>
<dbReference type="PANTHER" id="PTHR38038:SF1">
    <property type="entry name" value="PENICILLIN-BINDING PROTEIN ACTIVATOR LPOA"/>
    <property type="match status" value="1"/>
</dbReference>
<dbReference type="GO" id="GO:0030234">
    <property type="term" value="F:enzyme regulator activity"/>
    <property type="evidence" value="ECO:0007669"/>
    <property type="project" value="TreeGrafter"/>
</dbReference>
<keyword evidence="1" id="KW-0472">Membrane</keyword>
<sequence length="604" mass="67333">MTFPSRLSLVLTASAALFLAGCSIQTNNTVSQKPSDPMQQVSELLTEAETAAPIKSAQLKAEAARTLIQLGRKDEASRLLEEINIEFLTPGLQFEIAELKARSALEEQDGQRALRYLQQLPQETTNSLPAEQQYQIGEMQADAYRYQQNPVNELLQLIQLSSYNLNEKTEALHNRIWGLLIKLPTPQLQQLSRQPNNSYYQQGWYELALSTTTARDLSQQNQLLQQWDTLWQSHPAQQTPPAALKAVTATDTLSAEHIALYLPMSGNLEKPAEAIITGFMTAHYNAVRAGDSTAKVTMLDSNKIQSPEQLYQVAQERGIDLIIGPLQKQMVESLINFGPAPIPTLTLNTIADRQQDNVYQFGLSIEDEAIQAAEKIWQDQKSQTLIYTPDTDWGQRAAAAFRQRFTQLGGTVLDSYSYSNNANYSEQIATLLGTEQSNERRKQLTQIIGQRPEFEDRRRQDVDAIFLSALPQAARQIKPTLAFYYAGKIPVYATSHLFSGNKAAIEDQDLNGIRFVSTPWISSAPSTAHLQLAQQRNNTDSRFGRLYALGIDAFSLFPYLAQLSASTSAKIEGETGALSISGNNQIVRTLNWNIFKQGLATPMQ</sequence>
<feature type="signal peptide" evidence="2">
    <location>
        <begin position="1"/>
        <end position="28"/>
    </location>
</feature>
<dbReference type="RefSeq" id="WP_019621907.1">
    <property type="nucleotide sequence ID" value="NZ_AP014545.1"/>
</dbReference>
<dbReference type="KEGG" id="ajp:AMJAP_0896"/>
<dbReference type="Gene3D" id="1.25.40.650">
    <property type="match status" value="1"/>
</dbReference>
<keyword evidence="2" id="KW-0732">Signal</keyword>
<protein>
    <recommendedName>
        <fullName evidence="5">LppC family lipoprotein</fullName>
    </recommendedName>
</protein>